<evidence type="ECO:0000313" key="2">
    <source>
        <dbReference type="Proteomes" id="UP000887566"/>
    </source>
</evidence>
<sequence>MIDLSGKVSIITGSSSGIGQAAAVQFAQLGSIVVITGRRESNLEETKKLCLKHTSDDKILAIVGDLTDAAVIKRVRDETIAKFGKIDVLINNAGAGSMEDGLTASMEIFDYCMNINVRSVIQLTKACIPDLIASKGAIVMNSSILSSIAWPTSVYYGMTKAALDHYVRCLAVEYGQQGVRVNSVNPGIIKTSIFEASGMPQERIEEFMDAAAKDYPLRRVGESEDVARVMAFLASSAAGFVTGQHIHVDGGFNKSTPRHDLFFVE</sequence>
<accession>A0A914X0T0</accession>
<dbReference type="PANTHER" id="PTHR43975">
    <property type="entry name" value="ZGC:101858"/>
    <property type="match status" value="1"/>
</dbReference>
<dbReference type="SUPFAM" id="SSF51735">
    <property type="entry name" value="NAD(P)-binding Rossmann-fold domains"/>
    <property type="match status" value="1"/>
</dbReference>
<evidence type="ECO:0000313" key="3">
    <source>
        <dbReference type="WBParaSite" id="PSAMB.scaffold5886size10664.g27496.t1"/>
    </source>
</evidence>
<proteinExistence type="predicted"/>
<dbReference type="Pfam" id="PF13561">
    <property type="entry name" value="adh_short_C2"/>
    <property type="match status" value="1"/>
</dbReference>
<dbReference type="PROSITE" id="PS00061">
    <property type="entry name" value="ADH_SHORT"/>
    <property type="match status" value="1"/>
</dbReference>
<keyword evidence="1" id="KW-0560">Oxidoreductase</keyword>
<dbReference type="PANTHER" id="PTHR43975:SF2">
    <property type="entry name" value="EG:BACR7A4.14 PROTEIN-RELATED"/>
    <property type="match status" value="1"/>
</dbReference>
<dbReference type="InterPro" id="IPR002347">
    <property type="entry name" value="SDR_fam"/>
</dbReference>
<dbReference type="WBParaSite" id="PSAMB.scaffold5886size10664.g27496.t1">
    <property type="protein sequence ID" value="PSAMB.scaffold5886size10664.g27496.t1"/>
    <property type="gene ID" value="PSAMB.scaffold5886size10664.g27496"/>
</dbReference>
<dbReference type="AlphaFoldDB" id="A0A914X0T0"/>
<dbReference type="InterPro" id="IPR036291">
    <property type="entry name" value="NAD(P)-bd_dom_sf"/>
</dbReference>
<dbReference type="GO" id="GO:0016491">
    <property type="term" value="F:oxidoreductase activity"/>
    <property type="evidence" value="ECO:0007669"/>
    <property type="project" value="UniProtKB-KW"/>
</dbReference>
<dbReference type="PRINTS" id="PR00080">
    <property type="entry name" value="SDRFAMILY"/>
</dbReference>
<dbReference type="PRINTS" id="PR00081">
    <property type="entry name" value="GDHRDH"/>
</dbReference>
<name>A0A914X0T0_9BILA</name>
<dbReference type="InterPro" id="IPR020904">
    <property type="entry name" value="Sc_DH/Rdtase_CS"/>
</dbReference>
<organism evidence="2 3">
    <name type="scientific">Plectus sambesii</name>
    <dbReference type="NCBI Taxonomy" id="2011161"/>
    <lineage>
        <taxon>Eukaryota</taxon>
        <taxon>Metazoa</taxon>
        <taxon>Ecdysozoa</taxon>
        <taxon>Nematoda</taxon>
        <taxon>Chromadorea</taxon>
        <taxon>Plectida</taxon>
        <taxon>Plectina</taxon>
        <taxon>Plectoidea</taxon>
        <taxon>Plectidae</taxon>
        <taxon>Plectus</taxon>
    </lineage>
</organism>
<protein>
    <submittedName>
        <fullName evidence="3">Uncharacterized protein</fullName>
    </submittedName>
</protein>
<dbReference type="FunFam" id="3.40.50.720:FF:000084">
    <property type="entry name" value="Short-chain dehydrogenase reductase"/>
    <property type="match status" value="1"/>
</dbReference>
<dbReference type="Gene3D" id="3.40.50.720">
    <property type="entry name" value="NAD(P)-binding Rossmann-like Domain"/>
    <property type="match status" value="1"/>
</dbReference>
<reference evidence="3" key="1">
    <citation type="submission" date="2022-11" db="UniProtKB">
        <authorList>
            <consortium name="WormBaseParasite"/>
        </authorList>
    </citation>
    <scope>IDENTIFICATION</scope>
</reference>
<dbReference type="Proteomes" id="UP000887566">
    <property type="component" value="Unplaced"/>
</dbReference>
<keyword evidence="2" id="KW-1185">Reference proteome</keyword>
<evidence type="ECO:0000256" key="1">
    <source>
        <dbReference type="ARBA" id="ARBA00023002"/>
    </source>
</evidence>